<sequence>MQGIIVNDGHPIMVGYNYGDTINGSFLDSQYVSAEVADADHRLRSYRGIDFVYTLAEGEGR</sequence>
<dbReference type="AlphaFoldDB" id="A0A0F9MNW5"/>
<evidence type="ECO:0000313" key="1">
    <source>
        <dbReference type="EMBL" id="KKM70857.1"/>
    </source>
</evidence>
<gene>
    <name evidence="1" type="ORF">LCGC14_1436530</name>
</gene>
<organism evidence="1">
    <name type="scientific">marine sediment metagenome</name>
    <dbReference type="NCBI Taxonomy" id="412755"/>
    <lineage>
        <taxon>unclassified sequences</taxon>
        <taxon>metagenomes</taxon>
        <taxon>ecological metagenomes</taxon>
    </lineage>
</organism>
<dbReference type="EMBL" id="LAZR01009738">
    <property type="protein sequence ID" value="KKM70857.1"/>
    <property type="molecule type" value="Genomic_DNA"/>
</dbReference>
<proteinExistence type="predicted"/>
<name>A0A0F9MNW5_9ZZZZ</name>
<protein>
    <submittedName>
        <fullName evidence="1">Uncharacterized protein</fullName>
    </submittedName>
</protein>
<comment type="caution">
    <text evidence="1">The sequence shown here is derived from an EMBL/GenBank/DDBJ whole genome shotgun (WGS) entry which is preliminary data.</text>
</comment>
<accession>A0A0F9MNW5</accession>
<reference evidence="1" key="1">
    <citation type="journal article" date="2015" name="Nature">
        <title>Complex archaea that bridge the gap between prokaryotes and eukaryotes.</title>
        <authorList>
            <person name="Spang A."/>
            <person name="Saw J.H."/>
            <person name="Jorgensen S.L."/>
            <person name="Zaremba-Niedzwiedzka K."/>
            <person name="Martijn J."/>
            <person name="Lind A.E."/>
            <person name="van Eijk R."/>
            <person name="Schleper C."/>
            <person name="Guy L."/>
            <person name="Ettema T.J."/>
        </authorList>
    </citation>
    <scope>NUCLEOTIDE SEQUENCE</scope>
</reference>